<feature type="domain" description="Cyclic nucleotide-binding" evidence="1">
    <location>
        <begin position="12"/>
        <end position="131"/>
    </location>
</feature>
<dbReference type="AlphaFoldDB" id="A0A8A4TV67"/>
<proteinExistence type="predicted"/>
<dbReference type="SUPFAM" id="SSF51206">
    <property type="entry name" value="cAMP-binding domain-like"/>
    <property type="match status" value="1"/>
</dbReference>
<dbReference type="Gene3D" id="2.60.120.10">
    <property type="entry name" value="Jelly Rolls"/>
    <property type="match status" value="1"/>
</dbReference>
<dbReference type="PROSITE" id="PS50042">
    <property type="entry name" value="CNMP_BINDING_3"/>
    <property type="match status" value="1"/>
</dbReference>
<dbReference type="InterPro" id="IPR018490">
    <property type="entry name" value="cNMP-bd_dom_sf"/>
</dbReference>
<sequence>MLSQEFLKQTILFSDLTEDELLEVVLIGRVKNYATDTVIFKEGDPGDTLYLVVSGAVRISKMHGGAEEALAVLERRSFFGEMTLFDNQSRSAYAIAHQPTSLFAISVSDLVKLFNKNQNIAYKFLWAFCRTLTERLRTTNEKFQVIMSLANSGF</sequence>
<dbReference type="InterPro" id="IPR014710">
    <property type="entry name" value="RmlC-like_jellyroll"/>
</dbReference>
<dbReference type="SMART" id="SM00100">
    <property type="entry name" value="cNMP"/>
    <property type="match status" value="1"/>
</dbReference>
<dbReference type="InterPro" id="IPR000595">
    <property type="entry name" value="cNMP-bd_dom"/>
</dbReference>
<dbReference type="PANTHER" id="PTHR23011">
    <property type="entry name" value="CYCLIC NUCLEOTIDE-BINDING DOMAIN CONTAINING PROTEIN"/>
    <property type="match status" value="1"/>
</dbReference>
<dbReference type="RefSeq" id="WP_237383147.1">
    <property type="nucleotide sequence ID" value="NZ_CP071793.1"/>
</dbReference>
<dbReference type="PANTHER" id="PTHR23011:SF28">
    <property type="entry name" value="CYCLIC NUCLEOTIDE-BINDING DOMAIN CONTAINING PROTEIN"/>
    <property type="match status" value="1"/>
</dbReference>
<gene>
    <name evidence="2" type="ORF">J3U87_11350</name>
</gene>
<evidence type="ECO:0000313" key="3">
    <source>
        <dbReference type="Proteomes" id="UP000663929"/>
    </source>
</evidence>
<protein>
    <submittedName>
        <fullName evidence="2">Cyclic nucleotide-binding domain-containing protein</fullName>
    </submittedName>
</protein>
<dbReference type="EMBL" id="CP071793">
    <property type="protein sequence ID" value="QTD53048.1"/>
    <property type="molecule type" value="Genomic_DNA"/>
</dbReference>
<reference evidence="2" key="1">
    <citation type="submission" date="2021-03" db="EMBL/GenBank/DDBJ databases">
        <title>Acanthopleuribacteraceae sp. M133.</title>
        <authorList>
            <person name="Wang G."/>
        </authorList>
    </citation>
    <scope>NUCLEOTIDE SEQUENCE</scope>
    <source>
        <strain evidence="2">M133</strain>
    </source>
</reference>
<dbReference type="KEGG" id="scor:J3U87_11350"/>
<dbReference type="Proteomes" id="UP000663929">
    <property type="component" value="Chromosome"/>
</dbReference>
<keyword evidence="3" id="KW-1185">Reference proteome</keyword>
<organism evidence="2 3">
    <name type="scientific">Sulfidibacter corallicola</name>
    <dbReference type="NCBI Taxonomy" id="2818388"/>
    <lineage>
        <taxon>Bacteria</taxon>
        <taxon>Pseudomonadati</taxon>
        <taxon>Acidobacteriota</taxon>
        <taxon>Holophagae</taxon>
        <taxon>Acanthopleuribacterales</taxon>
        <taxon>Acanthopleuribacteraceae</taxon>
        <taxon>Sulfidibacter</taxon>
    </lineage>
</organism>
<evidence type="ECO:0000259" key="1">
    <source>
        <dbReference type="PROSITE" id="PS50042"/>
    </source>
</evidence>
<evidence type="ECO:0000313" key="2">
    <source>
        <dbReference type="EMBL" id="QTD53048.1"/>
    </source>
</evidence>
<dbReference type="Pfam" id="PF00027">
    <property type="entry name" value="cNMP_binding"/>
    <property type="match status" value="1"/>
</dbReference>
<accession>A0A8A4TV67</accession>
<dbReference type="CDD" id="cd00038">
    <property type="entry name" value="CAP_ED"/>
    <property type="match status" value="1"/>
</dbReference>
<name>A0A8A4TV67_SULCO</name>